<dbReference type="EMBL" id="ML986582">
    <property type="protein sequence ID" value="KAF2269412.1"/>
    <property type="molecule type" value="Genomic_DNA"/>
</dbReference>
<accession>A0A9P4NA48</accession>
<comment type="caution">
    <text evidence="1">The sequence shown here is derived from an EMBL/GenBank/DDBJ whole genome shotgun (WGS) entry which is preliminary data.</text>
</comment>
<evidence type="ECO:0000313" key="1">
    <source>
        <dbReference type="EMBL" id="KAF2269412.1"/>
    </source>
</evidence>
<sequence length="473" mass="54390">MDRSSKQTFNFVNLSHPDELKDEGTQIRIRRFAMAEVGKARRKPKTRRERNEIVLEVREAYWVASEHLNLERLGCGEFDPFIRFPIDLNDSSRELIANIFRSNSSHQKVLRGSWFPVGLFDAAAFNCVLANSQLYVRMEQSGSYISEDDSDSLYYHNKCIALVAKKLCDPNQSTSDALVGGIGSLMCHDQWKYIIGAFERHNLHKRALIKILELRGGIDSITREELRITLSWCDLVGAFSQDIPPIFPMPSRWEVDSRSPPSSPKPHVLISLVWKKHMPMEFDWISIFDDIAQLISLDRAFTDQAIVAATTSGSWMEPTMIRLLSIRPLYRSNTRERIMEEICRLGMLLFLSPLWRKMGATPVYTAAFTRNLLWVLNNHMVEWGDLKPLLVWTIYFATIETSNLFERNQFVFMLAVLMNGMQIKEWEELIQVVQNVLWVESVFASSDEVIRDEVMAIMTAVPLGSVSGQLQET</sequence>
<dbReference type="PANTHER" id="PTHR37540:SF5">
    <property type="entry name" value="TRANSCRIPTION FACTOR DOMAIN-CONTAINING PROTEIN"/>
    <property type="match status" value="1"/>
</dbReference>
<gene>
    <name evidence="1" type="ORF">CC78DRAFT_539961</name>
</gene>
<name>A0A9P4NA48_9PLEO</name>
<dbReference type="AlphaFoldDB" id="A0A9P4NA48"/>
<organism evidence="1 2">
    <name type="scientific">Lojkania enalia</name>
    <dbReference type="NCBI Taxonomy" id="147567"/>
    <lineage>
        <taxon>Eukaryota</taxon>
        <taxon>Fungi</taxon>
        <taxon>Dikarya</taxon>
        <taxon>Ascomycota</taxon>
        <taxon>Pezizomycotina</taxon>
        <taxon>Dothideomycetes</taxon>
        <taxon>Pleosporomycetidae</taxon>
        <taxon>Pleosporales</taxon>
        <taxon>Pleosporales incertae sedis</taxon>
        <taxon>Lojkania</taxon>
    </lineage>
</organism>
<dbReference type="Proteomes" id="UP000800093">
    <property type="component" value="Unassembled WGS sequence"/>
</dbReference>
<proteinExistence type="predicted"/>
<reference evidence="2" key="1">
    <citation type="journal article" date="2020" name="Stud. Mycol.">
        <title>101 Dothideomycetes genomes: A test case for predicting lifestyles and emergence of pathogens.</title>
        <authorList>
            <person name="Haridas S."/>
            <person name="Albert R."/>
            <person name="Binder M."/>
            <person name="Bloem J."/>
            <person name="LaButti K."/>
            <person name="Salamov A."/>
            <person name="Andreopoulos B."/>
            <person name="Baker S."/>
            <person name="Barry K."/>
            <person name="Bills G."/>
            <person name="Bluhm B."/>
            <person name="Cannon C."/>
            <person name="Castanera R."/>
            <person name="Culley D."/>
            <person name="Daum C."/>
            <person name="Ezra D."/>
            <person name="Gonzalez J."/>
            <person name="Henrissat B."/>
            <person name="Kuo A."/>
            <person name="Liang C."/>
            <person name="Lipzen A."/>
            <person name="Lutzoni F."/>
            <person name="Magnuson J."/>
            <person name="Mondo S."/>
            <person name="Nolan M."/>
            <person name="Ohm R."/>
            <person name="Pangilinan J."/>
            <person name="Park H.-J."/>
            <person name="Ramirez L."/>
            <person name="Alfaro M."/>
            <person name="Sun H."/>
            <person name="Tritt A."/>
            <person name="Yoshinaga Y."/>
            <person name="Zwiers L.-H."/>
            <person name="Turgeon B."/>
            <person name="Goodwin S."/>
            <person name="Spatafora J."/>
            <person name="Crous P."/>
            <person name="Grigoriev I."/>
        </authorList>
    </citation>
    <scope>NUCLEOTIDE SEQUENCE [LARGE SCALE GENOMIC DNA]</scope>
    <source>
        <strain evidence="2">CBS 304.66</strain>
    </source>
</reference>
<dbReference type="PANTHER" id="PTHR37540">
    <property type="entry name" value="TRANSCRIPTION FACTOR (ACR-2), PUTATIVE-RELATED-RELATED"/>
    <property type="match status" value="1"/>
</dbReference>
<evidence type="ECO:0000313" key="2">
    <source>
        <dbReference type="Proteomes" id="UP000800093"/>
    </source>
</evidence>
<protein>
    <submittedName>
        <fullName evidence="1">Uncharacterized protein</fullName>
    </submittedName>
</protein>
<keyword evidence="2" id="KW-1185">Reference proteome</keyword>
<dbReference type="OrthoDB" id="4159781at2759"/>